<dbReference type="InParanoid" id="A0A1Y1UCW1"/>
<dbReference type="EMBL" id="NBSH01000011">
    <property type="protein sequence ID" value="ORX35356.1"/>
    <property type="molecule type" value="Genomic_DNA"/>
</dbReference>
<evidence type="ECO:0000259" key="2">
    <source>
        <dbReference type="Pfam" id="PF10277"/>
    </source>
</evidence>
<keyword evidence="1" id="KW-1133">Transmembrane helix</keyword>
<feature type="transmembrane region" description="Helical" evidence="1">
    <location>
        <begin position="614"/>
        <end position="632"/>
    </location>
</feature>
<evidence type="ECO:0000259" key="5">
    <source>
        <dbReference type="Pfam" id="PF23226"/>
    </source>
</evidence>
<dbReference type="InterPro" id="IPR036691">
    <property type="entry name" value="Endo/exonu/phosph_ase_sf"/>
</dbReference>
<feature type="domain" description="PGAP2IP C-terminal nuclease-like" evidence="5">
    <location>
        <begin position="753"/>
        <end position="992"/>
    </location>
</feature>
<dbReference type="GO" id="GO:0006506">
    <property type="term" value="P:GPI anchor biosynthetic process"/>
    <property type="evidence" value="ECO:0007669"/>
    <property type="project" value="TreeGrafter"/>
</dbReference>
<dbReference type="RefSeq" id="XP_021869546.1">
    <property type="nucleotide sequence ID" value="XM_022016525.1"/>
</dbReference>
<name>A0A1Y1UCW1_9TREE</name>
<accession>A0A1Y1UCW1</accession>
<sequence>MATLLSIPGSFVAQAHTILGASAFACALCIGWAGGLWEALCENSVAKWPVEWFPSVSATIGDHALPRAPFHILIALCATPRFLLLGAQWMLHRNRPARRGSSTSTSDASFAQSTAISAGSVRTRANAKAAELVDGVVQPLEEAAREEERAGGSRTADIELMAGLGRTFCCGGWVYITSRDNHDLHDFFMIIYLILNLPWMFLAMQHSTDRACRRRRQMAFAGFLLTIPPLVWMFYRHSVLRIPGAYTHYSLLEWSLVFWDVAFDAIAITELKDIRITIVDVSASGSHPTSHDGMYIRTTDRRESSASLPVEDWALAFKEGHEASDRRALLAWLSDVYLAVCFWTVFTSLTFQLFYWSVWKLALAGSELALLANLSGYTMAWTSGRRFATSKGGLLTHRIIMVVAGMGCYFIPSVSVRLFCISLGTWTGWLAQFGNWYRLRGSLEMIAEGQTMLLGITITLLFKYVNASTNPLWATTDWNSGGWNITGLALAAAALFEYACRPVDLHPAPPTTHTKDKPNPVPVVSRTHTAMMAIGLGSFIHMIQTFVSDPGTIIAWTWTGFPVKGPTLHPYAGVVIAVACLGVLTSGQQNSPMAHLVGFGGIICLYVYPDWLGFLGGLALIYYLVSIAPDYIRAGSALPPAATFGNALLVNCILDVVSVVTAAYAFVPYGWLFRERTDIVLLFCMSTIALGSWASSSIKLPGNDRLYPRSVARMEGIDRRSKIAAVILSILALAAGYAHIPSKPPVPYYPEHRIFSGGIWAVHFGVDEPGRDSQRRMMELLRDMQVDVVGLLETDLHRAVYGNRDLTRIISEELGYYVDLGPGPNKHTWGAALLSKFPILNSTHHLLPSPHGELAPAIHATLDIHGEKVNVWVSHNGQEEDALDRELQTIEIARHLAETADVPTVFLGYLVTRPGDLRPWPYQILMEDGKMYDIEIDDSWRWCEYIAFRGLWRIGYARVHESDITDTELQVGKFMLPRPGEKVIYESNQEMYWHIGEDDVPEPWRMPRAFWDTGLRGHKYVVWKGPVYYMPPERSGLRSYGRGWKAELPERK</sequence>
<dbReference type="AlphaFoldDB" id="A0A1Y1UCW1"/>
<evidence type="ECO:0000259" key="4">
    <source>
        <dbReference type="Pfam" id="PF23022"/>
    </source>
</evidence>
<dbReference type="InterPro" id="IPR053911">
    <property type="entry name" value="PGAP2IP_TM_2nd"/>
</dbReference>
<dbReference type="Pfam" id="PF23021">
    <property type="entry name" value="6TM_2nd_PGAP2IP"/>
    <property type="match status" value="1"/>
</dbReference>
<keyword evidence="1" id="KW-0472">Membrane</keyword>
<feature type="transmembrane region" description="Helical" evidence="1">
    <location>
        <begin position="336"/>
        <end position="355"/>
    </location>
</feature>
<feature type="transmembrane region" description="Helical" evidence="1">
    <location>
        <begin position="218"/>
        <end position="235"/>
    </location>
</feature>
<dbReference type="PANTHER" id="PTHR14859">
    <property type="entry name" value="CALCOFLUOR WHITE HYPERSENSITIVE PROTEIN PRECURSOR"/>
    <property type="match status" value="1"/>
</dbReference>
<dbReference type="Gene3D" id="3.60.10.10">
    <property type="entry name" value="Endonuclease/exonuclease/phosphatase"/>
    <property type="match status" value="1"/>
</dbReference>
<feature type="transmembrane region" description="Helical" evidence="1">
    <location>
        <begin position="400"/>
        <end position="426"/>
    </location>
</feature>
<evidence type="ECO:0000256" key="1">
    <source>
        <dbReference type="SAM" id="Phobius"/>
    </source>
</evidence>
<dbReference type="FunFam" id="3.60.10.10:FF:000100">
    <property type="entry name" value="Unplaced genomic scaffold supercont2.12, whole genome shotgun sequence"/>
    <property type="match status" value="1"/>
</dbReference>
<evidence type="ECO:0000313" key="6">
    <source>
        <dbReference type="EMBL" id="ORX35356.1"/>
    </source>
</evidence>
<dbReference type="GeneID" id="33558334"/>
<evidence type="ECO:0000313" key="7">
    <source>
        <dbReference type="Proteomes" id="UP000193218"/>
    </source>
</evidence>
<feature type="domain" description="CWH43-like N-terminal" evidence="2">
    <location>
        <begin position="12"/>
        <end position="273"/>
    </location>
</feature>
<dbReference type="Pfam" id="PF23022">
    <property type="entry name" value="6TM_1st_PGAP2IP"/>
    <property type="match status" value="1"/>
</dbReference>
<gene>
    <name evidence="6" type="ORF">BD324DRAFT_632507</name>
</gene>
<dbReference type="InterPro" id="IPR019402">
    <property type="entry name" value="CWH43_N"/>
</dbReference>
<dbReference type="SUPFAM" id="SSF56219">
    <property type="entry name" value="DNase I-like"/>
    <property type="match status" value="1"/>
</dbReference>
<dbReference type="STRING" id="4999.A0A1Y1UCW1"/>
<dbReference type="Pfam" id="PF23226">
    <property type="entry name" value="Exo_endo_phos_PGAP2IP"/>
    <property type="match status" value="1"/>
</dbReference>
<comment type="caution">
    <text evidence="6">The sequence shown here is derived from an EMBL/GenBank/DDBJ whole genome shotgun (WGS) entry which is preliminary data.</text>
</comment>
<dbReference type="Proteomes" id="UP000193218">
    <property type="component" value="Unassembled WGS sequence"/>
</dbReference>
<dbReference type="InterPro" id="IPR053912">
    <property type="entry name" value="PGAP2IP_TM_1nd"/>
</dbReference>
<proteinExistence type="predicted"/>
<reference evidence="6 7" key="1">
    <citation type="submission" date="2017-03" db="EMBL/GenBank/DDBJ databases">
        <title>Widespread Adenine N6-methylation of Active Genes in Fungi.</title>
        <authorList>
            <consortium name="DOE Joint Genome Institute"/>
            <person name="Mondo S.J."/>
            <person name="Dannebaum R.O."/>
            <person name="Kuo R.C."/>
            <person name="Louie K.B."/>
            <person name="Bewick A.J."/>
            <person name="Labutti K."/>
            <person name="Haridas S."/>
            <person name="Kuo A."/>
            <person name="Salamov A."/>
            <person name="Ahrendt S.R."/>
            <person name="Lau R."/>
            <person name="Bowen B.P."/>
            <person name="Lipzen A."/>
            <person name="Sullivan W."/>
            <person name="Andreopoulos W.B."/>
            <person name="Clum A."/>
            <person name="Lindquist E."/>
            <person name="Daum C."/>
            <person name="Northen T.R."/>
            <person name="Ramamoorthy G."/>
            <person name="Schmitz R.J."/>
            <person name="Gryganskyi A."/>
            <person name="Culley D."/>
            <person name="Magnuson J."/>
            <person name="James T.Y."/>
            <person name="O'Malley M.A."/>
            <person name="Stajich J.E."/>
            <person name="Spatafora J.W."/>
            <person name="Visel A."/>
            <person name="Grigoriev I.V."/>
        </authorList>
    </citation>
    <scope>NUCLEOTIDE SEQUENCE [LARGE SCALE GENOMIC DNA]</scope>
    <source>
        <strain evidence="6 7">NRRL Y-17943</strain>
    </source>
</reference>
<dbReference type="InterPro" id="IPR051916">
    <property type="entry name" value="GPI-anchor_lipid_remodeler"/>
</dbReference>
<dbReference type="PANTHER" id="PTHR14859:SF1">
    <property type="entry name" value="PGAP2-INTERACTING PROTEIN"/>
    <property type="match status" value="1"/>
</dbReference>
<dbReference type="Pfam" id="PF10277">
    <property type="entry name" value="Frag1"/>
    <property type="match status" value="1"/>
</dbReference>
<dbReference type="GO" id="GO:0031505">
    <property type="term" value="P:fungal-type cell wall organization"/>
    <property type="evidence" value="ECO:0007669"/>
    <property type="project" value="TreeGrafter"/>
</dbReference>
<feature type="transmembrane region" description="Helical" evidence="1">
    <location>
        <begin position="188"/>
        <end position="206"/>
    </location>
</feature>
<feature type="transmembrane region" description="Helical" evidence="1">
    <location>
        <begin position="723"/>
        <end position="740"/>
    </location>
</feature>
<dbReference type="InterPro" id="IPR057315">
    <property type="entry name" value="Exo_endo_phos_PGAP2IP_C"/>
</dbReference>
<feature type="domain" description="PGAP2IP first transmembrane" evidence="4">
    <location>
        <begin position="341"/>
        <end position="496"/>
    </location>
</feature>
<dbReference type="GO" id="GO:0016020">
    <property type="term" value="C:membrane"/>
    <property type="evidence" value="ECO:0007669"/>
    <property type="project" value="GOC"/>
</dbReference>
<dbReference type="OrthoDB" id="68581at2759"/>
<feature type="transmembrane region" description="Helical" evidence="1">
    <location>
        <begin position="530"/>
        <end position="548"/>
    </location>
</feature>
<keyword evidence="7" id="KW-1185">Reference proteome</keyword>
<feature type="transmembrane region" description="Helical" evidence="1">
    <location>
        <begin position="644"/>
        <end position="667"/>
    </location>
</feature>
<dbReference type="GO" id="GO:0005783">
    <property type="term" value="C:endoplasmic reticulum"/>
    <property type="evidence" value="ECO:0007669"/>
    <property type="project" value="TreeGrafter"/>
</dbReference>
<keyword evidence="1" id="KW-0812">Transmembrane</keyword>
<evidence type="ECO:0000259" key="3">
    <source>
        <dbReference type="Pfam" id="PF23021"/>
    </source>
</evidence>
<dbReference type="FunCoup" id="A0A1Y1UCW1">
    <property type="interactions" value="141"/>
</dbReference>
<protein>
    <submittedName>
        <fullName evidence="6">Frag1/DRAM/Sfk1 family-domain-containing protein</fullName>
    </submittedName>
</protein>
<feature type="domain" description="PGAP2IP second transmembrane" evidence="3">
    <location>
        <begin position="527"/>
        <end position="696"/>
    </location>
</feature>
<feature type="transmembrane region" description="Helical" evidence="1">
    <location>
        <begin position="568"/>
        <end position="585"/>
    </location>
</feature>
<organism evidence="6 7">
    <name type="scientific">Kockovaella imperatae</name>
    <dbReference type="NCBI Taxonomy" id="4999"/>
    <lineage>
        <taxon>Eukaryota</taxon>
        <taxon>Fungi</taxon>
        <taxon>Dikarya</taxon>
        <taxon>Basidiomycota</taxon>
        <taxon>Agaricomycotina</taxon>
        <taxon>Tremellomycetes</taxon>
        <taxon>Tremellales</taxon>
        <taxon>Cuniculitremaceae</taxon>
        <taxon>Kockovaella</taxon>
    </lineage>
</organism>